<dbReference type="PROSITE" id="PS51732">
    <property type="entry name" value="ASN_GLN_ASE_3"/>
    <property type="match status" value="1"/>
</dbReference>
<evidence type="ECO:0000259" key="3">
    <source>
        <dbReference type="Pfam" id="PF00710"/>
    </source>
</evidence>
<dbReference type="InterPro" id="IPR027474">
    <property type="entry name" value="L-asparaginase_N"/>
</dbReference>
<reference evidence="5" key="1">
    <citation type="submission" date="2019-08" db="EMBL/GenBank/DDBJ databases">
        <authorList>
            <person name="Kucharzyk K."/>
            <person name="Murdoch R.W."/>
            <person name="Higgins S."/>
            <person name="Loffler F."/>
        </authorList>
    </citation>
    <scope>NUCLEOTIDE SEQUENCE</scope>
</reference>
<dbReference type="SMART" id="SM00870">
    <property type="entry name" value="Asparaginase"/>
    <property type="match status" value="1"/>
</dbReference>
<dbReference type="PIRSF" id="PIRSF500176">
    <property type="entry name" value="L_ASNase"/>
    <property type="match status" value="1"/>
</dbReference>
<dbReference type="NCBIfam" id="TIGR00520">
    <property type="entry name" value="asnASE_II"/>
    <property type="match status" value="1"/>
</dbReference>
<accession>A0A644W0U1</accession>
<dbReference type="InterPro" id="IPR006034">
    <property type="entry name" value="Asparaginase/glutaminase-like"/>
</dbReference>
<dbReference type="InterPro" id="IPR027475">
    <property type="entry name" value="Asparaginase/glutaminase_AS2"/>
</dbReference>
<dbReference type="EC" id="3.5.1.1" evidence="5"/>
<dbReference type="InterPro" id="IPR037152">
    <property type="entry name" value="L-asparaginase_N_sf"/>
</dbReference>
<comment type="caution">
    <text evidence="5">The sequence shown here is derived from an EMBL/GenBank/DDBJ whole genome shotgun (WGS) entry which is preliminary data.</text>
</comment>
<dbReference type="Gene3D" id="3.40.50.40">
    <property type="match status" value="1"/>
</dbReference>
<dbReference type="Gene3D" id="3.40.50.1170">
    <property type="entry name" value="L-asparaginase, N-terminal domain"/>
    <property type="match status" value="1"/>
</dbReference>
<organism evidence="5">
    <name type="scientific">bioreactor metagenome</name>
    <dbReference type="NCBI Taxonomy" id="1076179"/>
    <lineage>
        <taxon>unclassified sequences</taxon>
        <taxon>metagenomes</taxon>
        <taxon>ecological metagenomes</taxon>
    </lineage>
</organism>
<dbReference type="PANTHER" id="PTHR11707:SF28">
    <property type="entry name" value="60 KDA LYSOPHOSPHOLIPASE"/>
    <property type="match status" value="1"/>
</dbReference>
<gene>
    <name evidence="5" type="primary">ansZ</name>
    <name evidence="5" type="ORF">SDC9_43500</name>
</gene>
<dbReference type="PRINTS" id="PR00139">
    <property type="entry name" value="ASNGLNASE"/>
</dbReference>
<dbReference type="SUPFAM" id="SSF53774">
    <property type="entry name" value="Glutaminase/Asparaginase"/>
    <property type="match status" value="1"/>
</dbReference>
<comment type="similarity">
    <text evidence="1">Belongs to the asparaginase 1 family.</text>
</comment>
<feature type="domain" description="L-asparaginase N-terminal" evidence="3">
    <location>
        <begin position="13"/>
        <end position="205"/>
    </location>
</feature>
<dbReference type="PANTHER" id="PTHR11707">
    <property type="entry name" value="L-ASPARAGINASE"/>
    <property type="match status" value="1"/>
</dbReference>
<evidence type="ECO:0000256" key="1">
    <source>
        <dbReference type="ARBA" id="ARBA00010518"/>
    </source>
</evidence>
<dbReference type="PROSITE" id="PS00917">
    <property type="entry name" value="ASN_GLN_ASE_2"/>
    <property type="match status" value="1"/>
</dbReference>
<sequence length="338" mass="36153">MKTAEGTIIQLPKVKILATGGAIAGSALLKTQMSEYKAGAIGIQTLLDAVPQVKDYADVSGEQICQISSNNITDGIWLQIAKKVNAIFNNGEAEGIVITHGTDTLEETAYFLNLVIKSTNPVVLVGAMRPATAISADGPINLLNAVRLAGNPLAKNKGVLIAMNDEINGARDATKTNTSHVNTFRAPELGYMGYINNGEAFFYNASLRKHTLSSEFVVNDLDKLPYVEIIYGHANDSRILVDAAVEAGVRGIIYAGMGNGSIHEKAEEGLIAAQKKGVVIVRSSRCGNGTVKGGPVKYSKENFLTGDSLSPQKARILLSLALTKTNKLDEIQRMFNEY</sequence>
<evidence type="ECO:0000256" key="2">
    <source>
        <dbReference type="ARBA" id="ARBA00022801"/>
    </source>
</evidence>
<dbReference type="FunFam" id="3.40.50.1170:FF:000001">
    <property type="entry name" value="L-asparaginase 2"/>
    <property type="match status" value="1"/>
</dbReference>
<feature type="domain" description="Asparaginase/glutaminase C-terminal" evidence="4">
    <location>
        <begin position="227"/>
        <end position="335"/>
    </location>
</feature>
<evidence type="ECO:0000259" key="4">
    <source>
        <dbReference type="Pfam" id="PF17763"/>
    </source>
</evidence>
<proteinExistence type="inferred from homology"/>
<protein>
    <submittedName>
        <fullName evidence="5">L-asparaginase 2</fullName>
        <ecNumber evidence="5">3.5.1.1</ecNumber>
    </submittedName>
</protein>
<dbReference type="EMBL" id="VSSQ01000549">
    <property type="protein sequence ID" value="MPL97311.1"/>
    <property type="molecule type" value="Genomic_DNA"/>
</dbReference>
<dbReference type="InterPro" id="IPR027473">
    <property type="entry name" value="L-asparaginase_C"/>
</dbReference>
<keyword evidence="2 5" id="KW-0378">Hydrolase</keyword>
<dbReference type="GO" id="GO:0004067">
    <property type="term" value="F:asparaginase activity"/>
    <property type="evidence" value="ECO:0007669"/>
    <property type="project" value="UniProtKB-EC"/>
</dbReference>
<dbReference type="InterPro" id="IPR036152">
    <property type="entry name" value="Asp/glu_Ase-like_sf"/>
</dbReference>
<dbReference type="InterPro" id="IPR040919">
    <property type="entry name" value="Asparaginase_C"/>
</dbReference>
<name>A0A644W0U1_9ZZZZ</name>
<evidence type="ECO:0000313" key="5">
    <source>
        <dbReference type="EMBL" id="MPL97311.1"/>
    </source>
</evidence>
<dbReference type="GO" id="GO:0006528">
    <property type="term" value="P:asparagine metabolic process"/>
    <property type="evidence" value="ECO:0007669"/>
    <property type="project" value="InterPro"/>
</dbReference>
<dbReference type="AlphaFoldDB" id="A0A644W0U1"/>
<dbReference type="InterPro" id="IPR004550">
    <property type="entry name" value="AsnASE_II"/>
</dbReference>
<dbReference type="CDD" id="cd08964">
    <property type="entry name" value="L-asparaginase_II"/>
    <property type="match status" value="1"/>
</dbReference>
<dbReference type="Pfam" id="PF17763">
    <property type="entry name" value="Asparaginase_C"/>
    <property type="match status" value="1"/>
</dbReference>
<dbReference type="PIRSF" id="PIRSF001220">
    <property type="entry name" value="L-ASNase_gatD"/>
    <property type="match status" value="1"/>
</dbReference>
<dbReference type="Pfam" id="PF00710">
    <property type="entry name" value="Asparaginase"/>
    <property type="match status" value="1"/>
</dbReference>